<evidence type="ECO:0000313" key="8">
    <source>
        <dbReference type="Proteomes" id="UP000197446"/>
    </source>
</evidence>
<evidence type="ECO:0000313" key="7">
    <source>
        <dbReference type="EMBL" id="OWR03313.1"/>
    </source>
</evidence>
<dbReference type="PANTHER" id="PTHR30097:SF4">
    <property type="entry name" value="SLR6042 PROTEIN"/>
    <property type="match status" value="1"/>
</dbReference>
<dbReference type="Pfam" id="PF25954">
    <property type="entry name" value="Beta-barrel_RND_2"/>
    <property type="match status" value="1"/>
</dbReference>
<feature type="domain" description="CzcB-like C-terminal circularly permuted SH3-like" evidence="6">
    <location>
        <begin position="259"/>
        <end position="318"/>
    </location>
</feature>
<protein>
    <submittedName>
        <fullName evidence="7">Efflux transporter periplasmic adaptor subunit</fullName>
    </submittedName>
</protein>
<dbReference type="NCBIfam" id="TIGR01730">
    <property type="entry name" value="RND_mfp"/>
    <property type="match status" value="1"/>
</dbReference>
<dbReference type="EMBL" id="NISI01000006">
    <property type="protein sequence ID" value="OWR03313.1"/>
    <property type="molecule type" value="Genomic_DNA"/>
</dbReference>
<dbReference type="InterPro" id="IPR006143">
    <property type="entry name" value="RND_pump_MFP"/>
</dbReference>
<dbReference type="SUPFAM" id="SSF111369">
    <property type="entry name" value="HlyD-like secretion proteins"/>
    <property type="match status" value="1"/>
</dbReference>
<sequence>MIHSSVATAFPLPVAQPLEARLAYDEDVTSRLSLPVSGRVTELRARPGDRVRRGQALLVIDSPDVGSAMADLARAEADLALKQKTVARLQDLSGGDAVARRELEQAQADLAQARAEQARAALRLRNLHLGESSREGQRLTLSSPLDGVVVERNANPAMEVSPSLTSPLFVVADLRHLWVLADLPEKLGPQVRVGDRLVIESDALPQEQREARVVQVGPTVDPATRRVVLRAKLDNPDGRLMPEMFVRAWLPARRGEPAVRVPNTAIVTRGVHAFVFVETQAGEFQRRRVDLAARGGDDSFVSQGLTAGERVVTQGALLLDAELSAPADGQP</sequence>
<gene>
    <name evidence="7" type="ORF">CDO81_15710</name>
</gene>
<feature type="coiled-coil region" evidence="3">
    <location>
        <begin position="72"/>
        <end position="123"/>
    </location>
</feature>
<dbReference type="GO" id="GO:0030313">
    <property type="term" value="C:cell envelope"/>
    <property type="evidence" value="ECO:0007669"/>
    <property type="project" value="TreeGrafter"/>
</dbReference>
<dbReference type="Pfam" id="PF25975">
    <property type="entry name" value="CzcB_C"/>
    <property type="match status" value="1"/>
</dbReference>
<organism evidence="7 8">
    <name type="scientific">Roseateles puraquae</name>
    <dbReference type="NCBI Taxonomy" id="431059"/>
    <lineage>
        <taxon>Bacteria</taxon>
        <taxon>Pseudomonadati</taxon>
        <taxon>Pseudomonadota</taxon>
        <taxon>Betaproteobacteria</taxon>
        <taxon>Burkholderiales</taxon>
        <taxon>Sphaerotilaceae</taxon>
        <taxon>Roseateles</taxon>
    </lineage>
</organism>
<evidence type="ECO:0000256" key="1">
    <source>
        <dbReference type="ARBA" id="ARBA00009477"/>
    </source>
</evidence>
<dbReference type="Gene3D" id="2.40.420.20">
    <property type="match status" value="1"/>
</dbReference>
<dbReference type="InterPro" id="IPR051909">
    <property type="entry name" value="MFP_Cation_Efflux"/>
</dbReference>
<dbReference type="PANTHER" id="PTHR30097">
    <property type="entry name" value="CATION EFFLUX SYSTEM PROTEIN CUSB"/>
    <property type="match status" value="1"/>
</dbReference>
<keyword evidence="8" id="KW-1185">Reference proteome</keyword>
<dbReference type="GO" id="GO:0016020">
    <property type="term" value="C:membrane"/>
    <property type="evidence" value="ECO:0007669"/>
    <property type="project" value="InterPro"/>
</dbReference>
<dbReference type="Pfam" id="PF25973">
    <property type="entry name" value="BSH_CzcB"/>
    <property type="match status" value="1"/>
</dbReference>
<evidence type="ECO:0000256" key="3">
    <source>
        <dbReference type="SAM" id="Coils"/>
    </source>
</evidence>
<dbReference type="Gene3D" id="2.40.50.100">
    <property type="match status" value="1"/>
</dbReference>
<evidence type="ECO:0000256" key="2">
    <source>
        <dbReference type="ARBA" id="ARBA00022448"/>
    </source>
</evidence>
<feature type="domain" description="CzcB-like barrel-sandwich hybrid" evidence="5">
    <location>
        <begin position="33"/>
        <end position="173"/>
    </location>
</feature>
<dbReference type="AlphaFoldDB" id="A0A254NDS3"/>
<dbReference type="Gene3D" id="2.40.30.170">
    <property type="match status" value="1"/>
</dbReference>
<dbReference type="Proteomes" id="UP000197446">
    <property type="component" value="Unassembled WGS sequence"/>
</dbReference>
<comment type="similarity">
    <text evidence="1">Belongs to the membrane fusion protein (MFP) (TC 8.A.1) family.</text>
</comment>
<dbReference type="InterPro" id="IPR058649">
    <property type="entry name" value="CzcB_C"/>
</dbReference>
<comment type="caution">
    <text evidence="7">The sequence shown here is derived from an EMBL/GenBank/DDBJ whole genome shotgun (WGS) entry which is preliminary data.</text>
</comment>
<dbReference type="GO" id="GO:0060003">
    <property type="term" value="P:copper ion export"/>
    <property type="evidence" value="ECO:0007669"/>
    <property type="project" value="TreeGrafter"/>
</dbReference>
<keyword evidence="2" id="KW-0813">Transport</keyword>
<dbReference type="Gene3D" id="1.10.287.470">
    <property type="entry name" value="Helix hairpin bin"/>
    <property type="match status" value="1"/>
</dbReference>
<dbReference type="InterPro" id="IPR058647">
    <property type="entry name" value="BSH_CzcB-like"/>
</dbReference>
<proteinExistence type="inferred from homology"/>
<dbReference type="InterPro" id="IPR058792">
    <property type="entry name" value="Beta-barrel_RND_2"/>
</dbReference>
<evidence type="ECO:0000259" key="4">
    <source>
        <dbReference type="Pfam" id="PF25954"/>
    </source>
</evidence>
<reference evidence="7 8" key="1">
    <citation type="journal article" date="2007" name="Int. J. Syst. Evol. Microbiol.">
        <title>Description of Pelomonas aquatica sp. nov. and Pelomonas puraquae sp. nov., isolated from industrial and haemodialysis water.</title>
        <authorList>
            <person name="Gomila M."/>
            <person name="Bowien B."/>
            <person name="Falsen E."/>
            <person name="Moore E.R."/>
            <person name="Lalucat J."/>
        </authorList>
    </citation>
    <scope>NUCLEOTIDE SEQUENCE [LARGE SCALE GENOMIC DNA]</scope>
    <source>
        <strain evidence="7 8">CCUG 52769</strain>
    </source>
</reference>
<name>A0A254NDS3_9BURK</name>
<evidence type="ECO:0000259" key="6">
    <source>
        <dbReference type="Pfam" id="PF25975"/>
    </source>
</evidence>
<evidence type="ECO:0000259" key="5">
    <source>
        <dbReference type="Pfam" id="PF25973"/>
    </source>
</evidence>
<dbReference type="GO" id="GO:0022857">
    <property type="term" value="F:transmembrane transporter activity"/>
    <property type="evidence" value="ECO:0007669"/>
    <property type="project" value="InterPro"/>
</dbReference>
<feature type="domain" description="CusB-like beta-barrel" evidence="4">
    <location>
        <begin position="177"/>
        <end position="250"/>
    </location>
</feature>
<accession>A0A254NDS3</accession>
<dbReference type="FunFam" id="2.40.30.170:FF:000010">
    <property type="entry name" value="Efflux RND transporter periplasmic adaptor subunit"/>
    <property type="match status" value="1"/>
</dbReference>
<dbReference type="GO" id="GO:0015679">
    <property type="term" value="P:plasma membrane copper ion transport"/>
    <property type="evidence" value="ECO:0007669"/>
    <property type="project" value="TreeGrafter"/>
</dbReference>
<keyword evidence="3" id="KW-0175">Coiled coil</keyword>